<dbReference type="AlphaFoldDB" id="A0A4D6LE28"/>
<protein>
    <submittedName>
        <fullName evidence="2">Trp repressor binding protein</fullName>
    </submittedName>
</protein>
<sequence length="72" mass="8033">MPKKVPETLSAEELIDLRAPPKSEIPVINQIKLPEADGFIFGFPARFGLMASQFKAFLDSTQFLRKAQMLAP</sequence>
<evidence type="ECO:0000256" key="1">
    <source>
        <dbReference type="ARBA" id="ARBA00006961"/>
    </source>
</evidence>
<dbReference type="SUPFAM" id="SSF52218">
    <property type="entry name" value="Flavoproteins"/>
    <property type="match status" value="1"/>
</dbReference>
<proteinExistence type="inferred from homology"/>
<reference evidence="2 3" key="1">
    <citation type="submission" date="2019-04" db="EMBL/GenBank/DDBJ databases">
        <title>An improved genome assembly and genetic linkage map for asparagus bean, Vigna unguiculata ssp. sesquipedialis.</title>
        <authorList>
            <person name="Xia Q."/>
            <person name="Zhang R."/>
            <person name="Dong Y."/>
        </authorList>
    </citation>
    <scope>NUCLEOTIDE SEQUENCE [LARGE SCALE GENOMIC DNA]</scope>
    <source>
        <tissue evidence="2">Leaf</tissue>
    </source>
</reference>
<dbReference type="GO" id="GO:0003955">
    <property type="term" value="F:NAD(P)H dehydrogenase (quinone) activity"/>
    <property type="evidence" value="ECO:0007669"/>
    <property type="project" value="TreeGrafter"/>
</dbReference>
<dbReference type="Gene3D" id="3.40.50.360">
    <property type="match status" value="1"/>
</dbReference>
<accession>A0A4D6LE28</accession>
<dbReference type="GO" id="GO:0016020">
    <property type="term" value="C:membrane"/>
    <property type="evidence" value="ECO:0007669"/>
    <property type="project" value="TreeGrafter"/>
</dbReference>
<evidence type="ECO:0000313" key="3">
    <source>
        <dbReference type="Proteomes" id="UP000501690"/>
    </source>
</evidence>
<dbReference type="InterPro" id="IPR029039">
    <property type="entry name" value="Flavoprotein-like_sf"/>
</dbReference>
<comment type="similarity">
    <text evidence="1">Belongs to the WrbA family.</text>
</comment>
<keyword evidence="3" id="KW-1185">Reference proteome</keyword>
<dbReference type="EMBL" id="CP039347">
    <property type="protein sequence ID" value="QCD86859.1"/>
    <property type="molecule type" value="Genomic_DNA"/>
</dbReference>
<name>A0A4D6LE28_VIGUN</name>
<dbReference type="PANTHER" id="PTHR30546:SF23">
    <property type="entry name" value="FLAVOPROTEIN-LIKE PROTEIN YCP4-RELATED"/>
    <property type="match status" value="1"/>
</dbReference>
<evidence type="ECO:0000313" key="2">
    <source>
        <dbReference type="EMBL" id="QCD86859.1"/>
    </source>
</evidence>
<gene>
    <name evidence="2" type="ORF">DEO72_LG3g1387</name>
</gene>
<dbReference type="PANTHER" id="PTHR30546">
    <property type="entry name" value="FLAVODOXIN-RELATED PROTEIN WRBA-RELATED"/>
    <property type="match status" value="1"/>
</dbReference>
<organism evidence="2 3">
    <name type="scientific">Vigna unguiculata</name>
    <name type="common">Cowpea</name>
    <dbReference type="NCBI Taxonomy" id="3917"/>
    <lineage>
        <taxon>Eukaryota</taxon>
        <taxon>Viridiplantae</taxon>
        <taxon>Streptophyta</taxon>
        <taxon>Embryophyta</taxon>
        <taxon>Tracheophyta</taxon>
        <taxon>Spermatophyta</taxon>
        <taxon>Magnoliopsida</taxon>
        <taxon>eudicotyledons</taxon>
        <taxon>Gunneridae</taxon>
        <taxon>Pentapetalae</taxon>
        <taxon>rosids</taxon>
        <taxon>fabids</taxon>
        <taxon>Fabales</taxon>
        <taxon>Fabaceae</taxon>
        <taxon>Papilionoideae</taxon>
        <taxon>50 kb inversion clade</taxon>
        <taxon>NPAAA clade</taxon>
        <taxon>indigoferoid/millettioid clade</taxon>
        <taxon>Phaseoleae</taxon>
        <taxon>Vigna</taxon>
    </lineage>
</organism>
<dbReference type="Proteomes" id="UP000501690">
    <property type="component" value="Linkage Group LG3"/>
</dbReference>